<dbReference type="Proteomes" id="UP000634476">
    <property type="component" value="Unassembled WGS sequence"/>
</dbReference>
<proteinExistence type="predicted"/>
<sequence>MARSHGRVSTRLWTRDEDFRALSLPAQWLYLFLLAQPDLSHAGLIPMRLRRWAGAAAGLTVSDVAAAVEELSQARFVLVDHDTEDLLVRTLMRNDGVARQPNVFKAAVEQIREITSPALRAAIATELVRIDNEDTHPEVRALITDLLPTLGEGSATPSGNPSAPPSGGVAAPLPSTIPVQTCGDKYGEQVTTASPSPHVPSPPAATRAPARDDARPVPDEITKICEHLADRIAANGSKRPTITKRWLDAASRMIEVDGRLPADIHAAIEWSQDHEFWRANILSMPKLRQKYDQMRLQAERGRNPGQPSSRSTTDERVRQAHEAGRSLAAKIATQHNQQTRGELT</sequence>
<organism evidence="2 3">
    <name type="scientific">Planobispora takensis</name>
    <dbReference type="NCBI Taxonomy" id="1367882"/>
    <lineage>
        <taxon>Bacteria</taxon>
        <taxon>Bacillati</taxon>
        <taxon>Actinomycetota</taxon>
        <taxon>Actinomycetes</taxon>
        <taxon>Streptosporangiales</taxon>
        <taxon>Streptosporangiaceae</taxon>
        <taxon>Planobispora</taxon>
    </lineage>
</organism>
<reference evidence="2" key="1">
    <citation type="submission" date="2021-01" db="EMBL/GenBank/DDBJ databases">
        <title>Whole genome shotgun sequence of Planobispora takensis NBRC 109077.</title>
        <authorList>
            <person name="Komaki H."/>
            <person name="Tamura T."/>
        </authorList>
    </citation>
    <scope>NUCLEOTIDE SEQUENCE</scope>
    <source>
        <strain evidence="2">NBRC 109077</strain>
    </source>
</reference>
<feature type="region of interest" description="Disordered" evidence="1">
    <location>
        <begin position="296"/>
        <end position="344"/>
    </location>
</feature>
<evidence type="ECO:0000313" key="3">
    <source>
        <dbReference type="Proteomes" id="UP000634476"/>
    </source>
</evidence>
<accession>A0A8J3SPV1</accession>
<dbReference type="RefSeq" id="WP_203872610.1">
    <property type="nucleotide sequence ID" value="NZ_BOOK01000001.1"/>
</dbReference>
<name>A0A8J3SPV1_9ACTN</name>
<feature type="region of interest" description="Disordered" evidence="1">
    <location>
        <begin position="150"/>
        <end position="216"/>
    </location>
</feature>
<protein>
    <submittedName>
        <fullName evidence="2">Uncharacterized protein</fullName>
    </submittedName>
</protein>
<dbReference type="EMBL" id="BOOK01000001">
    <property type="protein sequence ID" value="GIH98107.1"/>
    <property type="molecule type" value="Genomic_DNA"/>
</dbReference>
<feature type="compositionally biased region" description="Polar residues" evidence="1">
    <location>
        <begin position="333"/>
        <end position="344"/>
    </location>
</feature>
<gene>
    <name evidence="2" type="ORF">Pta02_01160</name>
</gene>
<feature type="compositionally biased region" description="Basic and acidic residues" evidence="1">
    <location>
        <begin position="312"/>
        <end position="324"/>
    </location>
</feature>
<feature type="compositionally biased region" description="Low complexity" evidence="1">
    <location>
        <begin position="153"/>
        <end position="174"/>
    </location>
</feature>
<comment type="caution">
    <text evidence="2">The sequence shown here is derived from an EMBL/GenBank/DDBJ whole genome shotgun (WGS) entry which is preliminary data.</text>
</comment>
<dbReference type="AlphaFoldDB" id="A0A8J3SPV1"/>
<evidence type="ECO:0000313" key="2">
    <source>
        <dbReference type="EMBL" id="GIH98107.1"/>
    </source>
</evidence>
<evidence type="ECO:0000256" key="1">
    <source>
        <dbReference type="SAM" id="MobiDB-lite"/>
    </source>
</evidence>
<keyword evidence="3" id="KW-1185">Reference proteome</keyword>